<feature type="transmembrane region" description="Helical" evidence="1">
    <location>
        <begin position="126"/>
        <end position="151"/>
    </location>
</feature>
<keyword evidence="1" id="KW-0472">Membrane</keyword>
<gene>
    <name evidence="2" type="ORF">QOL99_15425</name>
</gene>
<feature type="transmembrane region" description="Helical" evidence="1">
    <location>
        <begin position="95"/>
        <end position="114"/>
    </location>
</feature>
<protein>
    <recommendedName>
        <fullName evidence="4">DUF1129 domain-containing protein</fullName>
    </recommendedName>
</protein>
<feature type="transmembrane region" description="Helical" evidence="1">
    <location>
        <begin position="157"/>
        <end position="173"/>
    </location>
</feature>
<sequence length="185" mass="20821">MDEQARRLVLRAVRRLPRKLRPLYQEEWLGELLGIESSAERLAYAQGLREAAWGIRREHDPEEAFVGDVMRVCLGSSVVLILLSGLGVAPDLLRLLSHSIVYGFIVLVLSHLAAKSVLILPELRRVWWRLGAMTLLGLTCGFFGLALLAWWSALHPQALLLLVAFVALGIYTARRFHIPRAPRAR</sequence>
<organism evidence="2 3">
    <name type="scientific">Deinococcus rhizophilus</name>
    <dbReference type="NCBI Taxonomy" id="3049544"/>
    <lineage>
        <taxon>Bacteria</taxon>
        <taxon>Thermotogati</taxon>
        <taxon>Deinococcota</taxon>
        <taxon>Deinococci</taxon>
        <taxon>Deinococcales</taxon>
        <taxon>Deinococcaceae</taxon>
        <taxon>Deinococcus</taxon>
    </lineage>
</organism>
<accession>A0ABT7JPF9</accession>
<feature type="transmembrane region" description="Helical" evidence="1">
    <location>
        <begin position="69"/>
        <end position="89"/>
    </location>
</feature>
<evidence type="ECO:0000313" key="2">
    <source>
        <dbReference type="EMBL" id="MDL2345529.1"/>
    </source>
</evidence>
<proteinExistence type="predicted"/>
<keyword evidence="1" id="KW-0812">Transmembrane</keyword>
<dbReference type="Proteomes" id="UP001302059">
    <property type="component" value="Unassembled WGS sequence"/>
</dbReference>
<name>A0ABT7JPF9_9DEIO</name>
<evidence type="ECO:0008006" key="4">
    <source>
        <dbReference type="Google" id="ProtNLM"/>
    </source>
</evidence>
<keyword evidence="1" id="KW-1133">Transmembrane helix</keyword>
<evidence type="ECO:0000256" key="1">
    <source>
        <dbReference type="SAM" id="Phobius"/>
    </source>
</evidence>
<reference evidence="2 3" key="1">
    <citation type="submission" date="2023-05" db="EMBL/GenBank/DDBJ databases">
        <authorList>
            <person name="Gao F."/>
        </authorList>
    </citation>
    <scope>NUCLEOTIDE SEQUENCE [LARGE SCALE GENOMIC DNA]</scope>
    <source>
        <strain evidence="2 3">MIMF12</strain>
    </source>
</reference>
<comment type="caution">
    <text evidence="2">The sequence shown here is derived from an EMBL/GenBank/DDBJ whole genome shotgun (WGS) entry which is preliminary data.</text>
</comment>
<keyword evidence="3" id="KW-1185">Reference proteome</keyword>
<dbReference type="EMBL" id="JASNGB010000220">
    <property type="protein sequence ID" value="MDL2345529.1"/>
    <property type="molecule type" value="Genomic_DNA"/>
</dbReference>
<dbReference type="RefSeq" id="WP_285525123.1">
    <property type="nucleotide sequence ID" value="NZ_JASNGB010000220.1"/>
</dbReference>
<evidence type="ECO:0000313" key="3">
    <source>
        <dbReference type="Proteomes" id="UP001302059"/>
    </source>
</evidence>